<name>A0A4Q2REW9_9HYPH</name>
<dbReference type="Pfam" id="PF00430">
    <property type="entry name" value="ATP-synt_B"/>
    <property type="match status" value="1"/>
</dbReference>
<evidence type="ECO:0000313" key="18">
    <source>
        <dbReference type="Proteomes" id="UP000289411"/>
    </source>
</evidence>
<keyword evidence="11 15" id="KW-0066">ATP synthesis</keyword>
<feature type="transmembrane region" description="Helical" evidence="15">
    <location>
        <begin position="29"/>
        <end position="47"/>
    </location>
</feature>
<comment type="similarity">
    <text evidence="2 15 16">Belongs to the ATPase B chain family.</text>
</comment>
<comment type="function">
    <text evidence="13">Component of the F(0) channel, it forms part of the peripheral stalk, linking F(1) to F(0). The b'-subunit is a diverged and duplicated form of b found in plants and photosynthetic bacteria.</text>
</comment>
<protein>
    <recommendedName>
        <fullName evidence="15">ATP synthase subunit b</fullName>
    </recommendedName>
    <alternativeName>
        <fullName evidence="15">ATP synthase F(0) sector subunit b</fullName>
    </alternativeName>
    <alternativeName>
        <fullName evidence="15">ATPase subunit I</fullName>
    </alternativeName>
    <alternativeName>
        <fullName evidence="15">F-type ATPase subunit b</fullName>
        <shortName evidence="15">F-ATPase subunit b</shortName>
    </alternativeName>
</protein>
<dbReference type="AlphaFoldDB" id="A0A4Q2REW9"/>
<evidence type="ECO:0000256" key="6">
    <source>
        <dbReference type="ARBA" id="ARBA00022692"/>
    </source>
</evidence>
<dbReference type="InterPro" id="IPR050059">
    <property type="entry name" value="ATP_synthase_B_chain"/>
</dbReference>
<accession>A0A4Q2REW9</accession>
<evidence type="ECO:0000256" key="11">
    <source>
        <dbReference type="ARBA" id="ARBA00023310"/>
    </source>
</evidence>
<comment type="subcellular location">
    <subcellularLocation>
        <location evidence="1">Cell inner membrane</location>
        <topology evidence="1">Single-pass membrane protein</topology>
    </subcellularLocation>
    <subcellularLocation>
        <location evidence="15">Cell membrane</location>
        <topology evidence="15">Single-pass membrane protein</topology>
    </subcellularLocation>
</comment>
<dbReference type="CDD" id="cd06503">
    <property type="entry name" value="ATP-synt_Fo_b"/>
    <property type="match status" value="1"/>
</dbReference>
<keyword evidence="3 15" id="KW-0813">Transport</keyword>
<reference evidence="17 18" key="2">
    <citation type="submission" date="2019-02" db="EMBL/GenBank/DDBJ databases">
        <title>'Lichenibacterium ramalinii' gen. nov. sp. nov., 'Lichenibacterium minor' gen. nov. sp. nov.</title>
        <authorList>
            <person name="Pankratov T."/>
        </authorList>
    </citation>
    <scope>NUCLEOTIDE SEQUENCE [LARGE SCALE GENOMIC DNA]</scope>
    <source>
        <strain evidence="17 18">RmlP001</strain>
    </source>
</reference>
<gene>
    <name evidence="15" type="primary">atpF</name>
    <name evidence="17" type="ORF">D3272_12575</name>
</gene>
<evidence type="ECO:0000256" key="7">
    <source>
        <dbReference type="ARBA" id="ARBA00022781"/>
    </source>
</evidence>
<evidence type="ECO:0000256" key="4">
    <source>
        <dbReference type="ARBA" id="ARBA00022475"/>
    </source>
</evidence>
<evidence type="ECO:0000256" key="15">
    <source>
        <dbReference type="HAMAP-Rule" id="MF_01398"/>
    </source>
</evidence>
<dbReference type="GO" id="GO:0005886">
    <property type="term" value="C:plasma membrane"/>
    <property type="evidence" value="ECO:0007669"/>
    <property type="project" value="UniProtKB-SubCell"/>
</dbReference>
<dbReference type="RefSeq" id="WP_129219528.1">
    <property type="nucleotide sequence ID" value="NZ_QYBC01000009.1"/>
</dbReference>
<comment type="subunit">
    <text evidence="14 15">F-type ATPases have 2 components, F(1) - the catalytic core - and F(0) - the membrane proton channel. F(1) has five subunits: alpha(3), beta(3), gamma(1), delta(1), epsilon(1). F(0) has three main subunits: a(1), b(2) and c(10-14). The alpha and beta chains form an alternating ring which encloses part of the gamma chain. F(1) is attached to F(0) by a central stalk formed by the gamma and epsilon chains, while a peripheral stalk is formed by the delta and b chains.</text>
</comment>
<dbReference type="Proteomes" id="UP000289411">
    <property type="component" value="Unassembled WGS sequence"/>
</dbReference>
<dbReference type="OrthoDB" id="9805716at2"/>
<keyword evidence="4 15" id="KW-1003">Cell membrane</keyword>
<evidence type="ECO:0000256" key="14">
    <source>
        <dbReference type="ARBA" id="ARBA00025830"/>
    </source>
</evidence>
<comment type="caution">
    <text evidence="17">The sequence shown here is derived from an EMBL/GenBank/DDBJ whole genome shotgun (WGS) entry which is preliminary data.</text>
</comment>
<evidence type="ECO:0000256" key="10">
    <source>
        <dbReference type="ARBA" id="ARBA00023136"/>
    </source>
</evidence>
<dbReference type="PANTHER" id="PTHR33445:SF1">
    <property type="entry name" value="ATP SYNTHASE SUBUNIT B"/>
    <property type="match status" value="1"/>
</dbReference>
<dbReference type="EMBL" id="QYBC01000009">
    <property type="protein sequence ID" value="RYB04769.1"/>
    <property type="molecule type" value="Genomic_DNA"/>
</dbReference>
<keyword evidence="8 15" id="KW-1133">Transmembrane helix</keyword>
<keyword evidence="9 15" id="KW-0406">Ion transport</keyword>
<evidence type="ECO:0000256" key="13">
    <source>
        <dbReference type="ARBA" id="ARBA00025614"/>
    </source>
</evidence>
<keyword evidence="6 15" id="KW-0812">Transmembrane</keyword>
<evidence type="ECO:0000256" key="16">
    <source>
        <dbReference type="RuleBase" id="RU003848"/>
    </source>
</evidence>
<sequence length="180" mass="19192">MAVAEQTLANASDLDTGSAAFPPFESSTYLSQIVWLVIVFGLLYWLMSRIALPRVGAILENRRSRIEGDLADAARMQEQATAASAAYDSKLAEAKTRAQALAQKTHEELLAADEARRHTLEGELNGKMAAAERQIAETKTRAMGNVEGIARDAAAAIVQHLTGKAADPQAVDAALSSTAR</sequence>
<evidence type="ECO:0000313" key="17">
    <source>
        <dbReference type="EMBL" id="RYB04769.1"/>
    </source>
</evidence>
<keyword evidence="10 15" id="KW-0472">Membrane</keyword>
<dbReference type="InterPro" id="IPR002146">
    <property type="entry name" value="ATP_synth_b/b'su_bac/chlpt"/>
</dbReference>
<dbReference type="GO" id="GO:0046933">
    <property type="term" value="F:proton-transporting ATP synthase activity, rotational mechanism"/>
    <property type="evidence" value="ECO:0007669"/>
    <property type="project" value="UniProtKB-UniRule"/>
</dbReference>
<dbReference type="PANTHER" id="PTHR33445">
    <property type="entry name" value="ATP SYNTHASE SUBUNIT B', CHLOROPLASTIC"/>
    <property type="match status" value="1"/>
</dbReference>
<keyword evidence="18" id="KW-1185">Reference proteome</keyword>
<evidence type="ECO:0000256" key="1">
    <source>
        <dbReference type="ARBA" id="ARBA00004377"/>
    </source>
</evidence>
<dbReference type="GO" id="GO:0046961">
    <property type="term" value="F:proton-transporting ATPase activity, rotational mechanism"/>
    <property type="evidence" value="ECO:0007669"/>
    <property type="project" value="TreeGrafter"/>
</dbReference>
<reference evidence="17 18" key="1">
    <citation type="submission" date="2018-09" db="EMBL/GenBank/DDBJ databases">
        <authorList>
            <person name="Grouzdev D.S."/>
            <person name="Krutkina M.S."/>
        </authorList>
    </citation>
    <scope>NUCLEOTIDE SEQUENCE [LARGE SCALE GENOMIC DNA]</scope>
    <source>
        <strain evidence="17 18">RmlP001</strain>
    </source>
</reference>
<keyword evidence="5 15" id="KW-0138">CF(0)</keyword>
<keyword evidence="7 15" id="KW-0375">Hydrogen ion transport</keyword>
<evidence type="ECO:0000256" key="9">
    <source>
        <dbReference type="ARBA" id="ARBA00023065"/>
    </source>
</evidence>
<dbReference type="HAMAP" id="MF_01398">
    <property type="entry name" value="ATP_synth_b_bprime"/>
    <property type="match status" value="1"/>
</dbReference>
<evidence type="ECO:0000256" key="2">
    <source>
        <dbReference type="ARBA" id="ARBA00005513"/>
    </source>
</evidence>
<comment type="function">
    <text evidence="12 15">F(1)F(0) ATP synthase produces ATP from ADP in the presence of a proton or sodium gradient. F-type ATPases consist of two structural domains, F(1) containing the extramembraneous catalytic core and F(0) containing the membrane proton channel, linked together by a central stalk and a peripheral stalk. During catalysis, ATP synthesis in the catalytic domain of F(1) is coupled via a rotary mechanism of the central stalk subunits to proton translocation.</text>
</comment>
<proteinExistence type="inferred from homology"/>
<evidence type="ECO:0000256" key="5">
    <source>
        <dbReference type="ARBA" id="ARBA00022547"/>
    </source>
</evidence>
<organism evidence="17 18">
    <name type="scientific">Lichenibacterium ramalinae</name>
    <dbReference type="NCBI Taxonomy" id="2316527"/>
    <lineage>
        <taxon>Bacteria</taxon>
        <taxon>Pseudomonadati</taxon>
        <taxon>Pseudomonadota</taxon>
        <taxon>Alphaproteobacteria</taxon>
        <taxon>Hyphomicrobiales</taxon>
        <taxon>Lichenihabitantaceae</taxon>
        <taxon>Lichenibacterium</taxon>
    </lineage>
</organism>
<evidence type="ECO:0000256" key="8">
    <source>
        <dbReference type="ARBA" id="ARBA00022989"/>
    </source>
</evidence>
<evidence type="ECO:0000256" key="12">
    <source>
        <dbReference type="ARBA" id="ARBA00025198"/>
    </source>
</evidence>
<dbReference type="GO" id="GO:0045259">
    <property type="term" value="C:proton-transporting ATP synthase complex"/>
    <property type="evidence" value="ECO:0007669"/>
    <property type="project" value="UniProtKB-KW"/>
</dbReference>
<evidence type="ECO:0000256" key="3">
    <source>
        <dbReference type="ARBA" id="ARBA00022448"/>
    </source>
</evidence>